<sequence>MKRKLLLILALCICASGFTQDCPPLLSPVSGQVDVPVDATITWDQVDGIPGYQILLGTAPGQSDLGQASVGSATSFTPETGLPENTEVFVTIILDFLFEGGTDIVCDSQSFTTVDVTTAPGCTTLRTPVNGSTGVSVFTNILWNYAATATSYDIIVGTAPGLGDIATTNVQSLAFNPAGEFPPDTLIYVEIIPRNENGTALSCTEFTFRTGAVAPLPSCTSLIQPLNGATNIPLTPLLEWVAVPGATGYRVTIGTTPDGSDVLNNATFFTNSTFVIDFEPNRTFFITITPFNDSGDAITCGQETFSTLLGCGPFLDQDTGEFVSLNPDITLPSVFSFCENSDPLTITAPIGADGYRWVNFDEFGTQTLLSELNEVTITQTGSYYLEAYTIISQPGGVIECPTILEFDVVSSEIATINNLVVSETALGLRIEVQVSGAGDYEYAIDDITGPYQDSNVFSAVKPGGHTLYVRDKNGCGIVEDSFVQDLTVEGFPKFFTPNGDSTNDFWQFIQPQGEQIILASIQIFDRYGTFIAEIDQNSRGWDGTFNGRPLPSGGYWFKAIDDNAREVQGFFTLKR</sequence>
<keyword evidence="1" id="KW-0732">Signal</keyword>
<keyword evidence="3" id="KW-1185">Reference proteome</keyword>
<accession>A0ABU3BIZ4</accession>
<comment type="caution">
    <text evidence="2">The sequence shown here is derived from an EMBL/GenBank/DDBJ whole genome shotgun (WGS) entry which is preliminary data.</text>
</comment>
<name>A0ABU3BIZ4_9FLAO</name>
<dbReference type="Proteomes" id="UP001250662">
    <property type="component" value="Unassembled WGS sequence"/>
</dbReference>
<feature type="chain" id="PRO_5045489345" evidence="1">
    <location>
        <begin position="22"/>
        <end position="575"/>
    </location>
</feature>
<dbReference type="NCBIfam" id="TIGR04131">
    <property type="entry name" value="Bac_Flav_CTERM"/>
    <property type="match status" value="1"/>
</dbReference>
<dbReference type="RefSeq" id="WP_311388040.1">
    <property type="nucleotide sequence ID" value="NZ_JAVRHU010000003.1"/>
</dbReference>
<protein>
    <submittedName>
        <fullName evidence="2">T9SS type B sorting domain-containing protein</fullName>
    </submittedName>
</protein>
<dbReference type="Pfam" id="PF13585">
    <property type="entry name" value="CHU_C"/>
    <property type="match status" value="1"/>
</dbReference>
<proteinExistence type="predicted"/>
<dbReference type="Gene3D" id="2.60.40.10">
    <property type="entry name" value="Immunoglobulins"/>
    <property type="match status" value="2"/>
</dbReference>
<dbReference type="InterPro" id="IPR026341">
    <property type="entry name" value="T9SS_type_B"/>
</dbReference>
<dbReference type="InterPro" id="IPR013783">
    <property type="entry name" value="Ig-like_fold"/>
</dbReference>
<evidence type="ECO:0000313" key="2">
    <source>
        <dbReference type="EMBL" id="MDT0622144.1"/>
    </source>
</evidence>
<gene>
    <name evidence="2" type="ORF">RM520_10945</name>
</gene>
<dbReference type="EMBL" id="JAVRHU010000003">
    <property type="protein sequence ID" value="MDT0622144.1"/>
    <property type="molecule type" value="Genomic_DNA"/>
</dbReference>
<evidence type="ECO:0000256" key="1">
    <source>
        <dbReference type="SAM" id="SignalP"/>
    </source>
</evidence>
<organism evidence="2 3">
    <name type="scientific">Croceitalea vernalis</name>
    <dbReference type="NCBI Taxonomy" id="3075599"/>
    <lineage>
        <taxon>Bacteria</taxon>
        <taxon>Pseudomonadati</taxon>
        <taxon>Bacteroidota</taxon>
        <taxon>Flavobacteriia</taxon>
        <taxon>Flavobacteriales</taxon>
        <taxon>Flavobacteriaceae</taxon>
        <taxon>Croceitalea</taxon>
    </lineage>
</organism>
<reference evidence="2 3" key="1">
    <citation type="submission" date="2023-09" db="EMBL/GenBank/DDBJ databases">
        <authorList>
            <person name="Rey-Velasco X."/>
        </authorList>
    </citation>
    <scope>NUCLEOTIDE SEQUENCE [LARGE SCALE GENOMIC DNA]</scope>
    <source>
        <strain evidence="2 3">P007</strain>
    </source>
</reference>
<evidence type="ECO:0000313" key="3">
    <source>
        <dbReference type="Proteomes" id="UP001250662"/>
    </source>
</evidence>
<feature type="signal peptide" evidence="1">
    <location>
        <begin position="1"/>
        <end position="21"/>
    </location>
</feature>